<dbReference type="GO" id="GO:0016459">
    <property type="term" value="C:myosin complex"/>
    <property type="evidence" value="ECO:0007669"/>
    <property type="project" value="UniProtKB-KW"/>
</dbReference>
<dbReference type="SMART" id="SM00242">
    <property type="entry name" value="MYSc"/>
    <property type="match status" value="1"/>
</dbReference>
<dbReference type="Gene3D" id="3.40.850.10">
    <property type="entry name" value="Kinesin motor domain"/>
    <property type="match status" value="1"/>
</dbReference>
<evidence type="ECO:0000256" key="6">
    <source>
        <dbReference type="ARBA" id="ARBA00023123"/>
    </source>
</evidence>
<comment type="caution">
    <text evidence="9">Lacks conserved residue(s) required for the propagation of feature annotation.</text>
</comment>
<comment type="similarity">
    <text evidence="1 9">Belongs to the TRAFAC class myosin-kinesin ATPase superfamily. Myosin family.</text>
</comment>
<keyword evidence="2 9" id="KW-0547">Nucleotide-binding</keyword>
<evidence type="ECO:0000256" key="2">
    <source>
        <dbReference type="ARBA" id="ARBA00022741"/>
    </source>
</evidence>
<dbReference type="GO" id="GO:0000146">
    <property type="term" value="F:microfilament motor activity"/>
    <property type="evidence" value="ECO:0007669"/>
    <property type="project" value="TreeGrafter"/>
</dbReference>
<dbReference type="Gene3D" id="2.30.30.360">
    <property type="entry name" value="Myosin S1 fragment, N-terminal"/>
    <property type="match status" value="1"/>
</dbReference>
<dbReference type="AlphaFoldDB" id="A0A5N4CWF2"/>
<keyword evidence="4" id="KW-0112">Calmodulin-binding</keyword>
<keyword evidence="6 9" id="KW-0518">Myosin</keyword>
<dbReference type="InterPro" id="IPR036961">
    <property type="entry name" value="Kinesin_motor_dom_sf"/>
</dbReference>
<dbReference type="FunFam" id="2.30.30.360:FF:000001">
    <property type="entry name" value="Myosin heavy chain"/>
    <property type="match status" value="1"/>
</dbReference>
<dbReference type="InterPro" id="IPR027417">
    <property type="entry name" value="P-loop_NTPase"/>
</dbReference>
<sequence>MPGGYRGECGDDVDPMLFLTPPDKERIETMNKPYDIKRSCWVKDETEGFIAGEIQSEQSDQVTMKMVTNQTVTVKKDDIQQMNPPKFYQVRDVEDMTFLNEAGVLDNLCQCYINMKIYTYSGLFCVTINPYKWLPIYGSRVAKMYKVKTGTEMPSHLFSISDNAYHDMLMGVLGGGAAVTAPAGQEKFFHLPSWYVTYLLPISTCSGESSAGKTENTKKVTQYFAEIRGTGKQSSDRKRSLEDQIIQANPVLEAFGNAKTIRNNNSSRFGPWLQHGCKIAAVPRALVDSEASAAVRWELGQQQRESLLLVLSPKEYHWVNQSVTMVDNMDDGDDDRLEWVDVAFDVLGFSTEEKISVYRLTGGITHFGNVKFKQKPRQEQTEGTPQRAAPEGTAFGSFCADGPKVKMLPSGGGASNVCV</sequence>
<keyword evidence="5" id="KW-0175">Coiled coil</keyword>
<organism evidence="13 14">
    <name type="scientific">Camelus dromedarius</name>
    <name type="common">Dromedary</name>
    <name type="synonym">Arabian camel</name>
    <dbReference type="NCBI Taxonomy" id="9838"/>
    <lineage>
        <taxon>Eukaryota</taxon>
        <taxon>Metazoa</taxon>
        <taxon>Chordata</taxon>
        <taxon>Craniata</taxon>
        <taxon>Vertebrata</taxon>
        <taxon>Euteleostomi</taxon>
        <taxon>Mammalia</taxon>
        <taxon>Eutheria</taxon>
        <taxon>Laurasiatheria</taxon>
        <taxon>Artiodactyla</taxon>
        <taxon>Tylopoda</taxon>
        <taxon>Camelidae</taxon>
        <taxon>Camelus</taxon>
    </lineage>
</organism>
<dbReference type="SUPFAM" id="SSF52540">
    <property type="entry name" value="P-loop containing nucleoside triphosphate hydrolases"/>
    <property type="match status" value="1"/>
</dbReference>
<feature type="domain" description="Myosin N-terminal SH3-like" evidence="12">
    <location>
        <begin position="35"/>
        <end position="84"/>
    </location>
</feature>
<evidence type="ECO:0000256" key="7">
    <source>
        <dbReference type="ARBA" id="ARBA00023175"/>
    </source>
</evidence>
<dbReference type="Proteomes" id="UP000299084">
    <property type="component" value="Unassembled WGS sequence"/>
</dbReference>
<evidence type="ECO:0000259" key="12">
    <source>
        <dbReference type="PROSITE" id="PS51844"/>
    </source>
</evidence>
<evidence type="ECO:0000313" key="14">
    <source>
        <dbReference type="Proteomes" id="UP000299084"/>
    </source>
</evidence>
<name>A0A5N4CWF2_CAMDR</name>
<dbReference type="PRINTS" id="PR00193">
    <property type="entry name" value="MYOSINHEAVY"/>
</dbReference>
<dbReference type="GO" id="GO:0005516">
    <property type="term" value="F:calmodulin binding"/>
    <property type="evidence" value="ECO:0007669"/>
    <property type="project" value="UniProtKB-KW"/>
</dbReference>
<evidence type="ECO:0000256" key="1">
    <source>
        <dbReference type="ARBA" id="ARBA00008314"/>
    </source>
</evidence>
<evidence type="ECO:0000256" key="4">
    <source>
        <dbReference type="ARBA" id="ARBA00022860"/>
    </source>
</evidence>
<reference evidence="13 14" key="1">
    <citation type="journal article" date="2019" name="Mol. Ecol. Resour.">
        <title>Improving Illumina assemblies with Hi-C and long reads: an example with the North African dromedary.</title>
        <authorList>
            <person name="Elbers J.P."/>
            <person name="Rogers M.F."/>
            <person name="Perelman P.L."/>
            <person name="Proskuryakova A.A."/>
            <person name="Serdyukova N.A."/>
            <person name="Johnson W.E."/>
            <person name="Horin P."/>
            <person name="Corander J."/>
            <person name="Murphy D."/>
            <person name="Burger P.A."/>
        </authorList>
    </citation>
    <scope>NUCLEOTIDE SEQUENCE [LARGE SCALE GENOMIC DNA]</scope>
    <source>
        <strain evidence="13">Drom800</strain>
        <tissue evidence="13">Blood</tissue>
    </source>
</reference>
<evidence type="ECO:0000259" key="11">
    <source>
        <dbReference type="PROSITE" id="PS51456"/>
    </source>
</evidence>
<dbReference type="InterPro" id="IPR008989">
    <property type="entry name" value="Myosin_S1_N"/>
</dbReference>
<evidence type="ECO:0000256" key="10">
    <source>
        <dbReference type="SAM" id="MobiDB-lite"/>
    </source>
</evidence>
<feature type="binding site" evidence="9">
    <location>
        <begin position="207"/>
        <end position="214"/>
    </location>
    <ligand>
        <name>ATP</name>
        <dbReference type="ChEBI" id="CHEBI:30616"/>
    </ligand>
</feature>
<keyword evidence="7 9" id="KW-0505">Motor protein</keyword>
<evidence type="ECO:0000256" key="9">
    <source>
        <dbReference type="PROSITE-ProRule" id="PRU00782"/>
    </source>
</evidence>
<proteinExistence type="inferred from homology"/>
<gene>
    <name evidence="13" type="primary">Myosin-16</name>
    <name evidence="13" type="ORF">Cadr_000023611</name>
</gene>
<dbReference type="GO" id="GO:0051015">
    <property type="term" value="F:actin filament binding"/>
    <property type="evidence" value="ECO:0007669"/>
    <property type="project" value="InterPro"/>
</dbReference>
<dbReference type="PROSITE" id="PS51844">
    <property type="entry name" value="SH3_LIKE"/>
    <property type="match status" value="1"/>
</dbReference>
<dbReference type="GO" id="GO:0005737">
    <property type="term" value="C:cytoplasm"/>
    <property type="evidence" value="ECO:0007669"/>
    <property type="project" value="UniProtKB-ARBA"/>
</dbReference>
<dbReference type="EMBL" id="JWIN03000018">
    <property type="protein sequence ID" value="KAB1263169.1"/>
    <property type="molecule type" value="Genomic_DNA"/>
</dbReference>
<dbReference type="PANTHER" id="PTHR13140:SF857">
    <property type="entry name" value="MYOSIN-11"/>
    <property type="match status" value="1"/>
</dbReference>
<evidence type="ECO:0000256" key="3">
    <source>
        <dbReference type="ARBA" id="ARBA00022840"/>
    </source>
</evidence>
<evidence type="ECO:0000256" key="8">
    <source>
        <dbReference type="ARBA" id="ARBA00023203"/>
    </source>
</evidence>
<dbReference type="PANTHER" id="PTHR13140">
    <property type="entry name" value="MYOSIN"/>
    <property type="match status" value="1"/>
</dbReference>
<dbReference type="InterPro" id="IPR001609">
    <property type="entry name" value="Myosin_head_motor_dom-like"/>
</dbReference>
<evidence type="ECO:0000256" key="5">
    <source>
        <dbReference type="ARBA" id="ARBA00023054"/>
    </source>
</evidence>
<dbReference type="GO" id="GO:0007015">
    <property type="term" value="P:actin filament organization"/>
    <property type="evidence" value="ECO:0007669"/>
    <property type="project" value="TreeGrafter"/>
</dbReference>
<dbReference type="Pfam" id="PF02736">
    <property type="entry name" value="Myosin_N"/>
    <property type="match status" value="1"/>
</dbReference>
<dbReference type="InterPro" id="IPR004009">
    <property type="entry name" value="SH3_Myosin"/>
</dbReference>
<keyword evidence="14" id="KW-1185">Reference proteome</keyword>
<dbReference type="GO" id="GO:0005524">
    <property type="term" value="F:ATP binding"/>
    <property type="evidence" value="ECO:0007669"/>
    <property type="project" value="UniProtKB-UniRule"/>
</dbReference>
<evidence type="ECO:0000313" key="13">
    <source>
        <dbReference type="EMBL" id="KAB1263169.1"/>
    </source>
</evidence>
<keyword evidence="8 9" id="KW-0009">Actin-binding</keyword>
<dbReference type="Pfam" id="PF00063">
    <property type="entry name" value="Myosin_head"/>
    <property type="match status" value="3"/>
</dbReference>
<protein>
    <submittedName>
        <fullName evidence="13">Myosin-16</fullName>
    </submittedName>
</protein>
<keyword evidence="3 9" id="KW-0067">ATP-binding</keyword>
<feature type="region of interest" description="Disordered" evidence="10">
    <location>
        <begin position="374"/>
        <end position="394"/>
    </location>
</feature>
<feature type="domain" description="Myosin motor" evidence="11">
    <location>
        <begin position="88"/>
        <end position="419"/>
    </location>
</feature>
<comment type="caution">
    <text evidence="13">The sequence shown here is derived from an EMBL/GenBank/DDBJ whole genome shotgun (WGS) entry which is preliminary data.</text>
</comment>
<dbReference type="GO" id="GO:0016020">
    <property type="term" value="C:membrane"/>
    <property type="evidence" value="ECO:0007669"/>
    <property type="project" value="TreeGrafter"/>
</dbReference>
<accession>A0A5N4CWF2</accession>
<dbReference type="PROSITE" id="PS51456">
    <property type="entry name" value="MYOSIN_MOTOR"/>
    <property type="match status" value="1"/>
</dbReference>